<evidence type="ECO:0000313" key="1">
    <source>
        <dbReference type="EMBL" id="JAH63327.1"/>
    </source>
</evidence>
<reference evidence="1" key="2">
    <citation type="journal article" date="2015" name="Fish Shellfish Immunol.">
        <title>Early steps in the European eel (Anguilla anguilla)-Vibrio vulnificus interaction in the gills: Role of the RtxA13 toxin.</title>
        <authorList>
            <person name="Callol A."/>
            <person name="Pajuelo D."/>
            <person name="Ebbesson L."/>
            <person name="Teles M."/>
            <person name="MacKenzie S."/>
            <person name="Amaro C."/>
        </authorList>
    </citation>
    <scope>NUCLEOTIDE SEQUENCE</scope>
</reference>
<dbReference type="EMBL" id="GBXM01045250">
    <property type="protein sequence ID" value="JAH63327.1"/>
    <property type="molecule type" value="Transcribed_RNA"/>
</dbReference>
<proteinExistence type="predicted"/>
<accession>A0A0E9UC77</accession>
<dbReference type="AlphaFoldDB" id="A0A0E9UC77"/>
<reference evidence="1" key="1">
    <citation type="submission" date="2014-11" db="EMBL/GenBank/DDBJ databases">
        <authorList>
            <person name="Amaro Gonzalez C."/>
        </authorList>
    </citation>
    <scope>NUCLEOTIDE SEQUENCE</scope>
</reference>
<name>A0A0E9UC77_ANGAN</name>
<protein>
    <submittedName>
        <fullName evidence="1">Uncharacterized protein</fullName>
    </submittedName>
</protein>
<sequence>MYVQIKQVFFSARLNLQGVDLPLRSEQENVLVHRGGYEQE</sequence>
<organism evidence="1">
    <name type="scientific">Anguilla anguilla</name>
    <name type="common">European freshwater eel</name>
    <name type="synonym">Muraena anguilla</name>
    <dbReference type="NCBI Taxonomy" id="7936"/>
    <lineage>
        <taxon>Eukaryota</taxon>
        <taxon>Metazoa</taxon>
        <taxon>Chordata</taxon>
        <taxon>Craniata</taxon>
        <taxon>Vertebrata</taxon>
        <taxon>Euteleostomi</taxon>
        <taxon>Actinopterygii</taxon>
        <taxon>Neopterygii</taxon>
        <taxon>Teleostei</taxon>
        <taxon>Anguilliformes</taxon>
        <taxon>Anguillidae</taxon>
        <taxon>Anguilla</taxon>
    </lineage>
</organism>